<keyword evidence="4" id="KW-1185">Reference proteome</keyword>
<dbReference type="WBParaSite" id="EVEC_0001243401-mRNA-1">
    <property type="protein sequence ID" value="EVEC_0001243401-mRNA-1"/>
    <property type="gene ID" value="EVEC_0001243401"/>
</dbReference>
<feature type="compositionally biased region" description="Basic and acidic residues" evidence="2">
    <location>
        <begin position="673"/>
        <end position="690"/>
    </location>
</feature>
<organism evidence="5">
    <name type="scientific">Enterobius vermicularis</name>
    <name type="common">Human pinworm</name>
    <dbReference type="NCBI Taxonomy" id="51028"/>
    <lineage>
        <taxon>Eukaryota</taxon>
        <taxon>Metazoa</taxon>
        <taxon>Ecdysozoa</taxon>
        <taxon>Nematoda</taxon>
        <taxon>Chromadorea</taxon>
        <taxon>Rhabditida</taxon>
        <taxon>Spirurina</taxon>
        <taxon>Oxyuridomorpha</taxon>
        <taxon>Oxyuroidea</taxon>
        <taxon>Oxyuridae</taxon>
        <taxon>Enterobius</taxon>
    </lineage>
</organism>
<evidence type="ECO:0000313" key="3">
    <source>
        <dbReference type="EMBL" id="VDD96883.1"/>
    </source>
</evidence>
<evidence type="ECO:0000313" key="4">
    <source>
        <dbReference type="Proteomes" id="UP000274131"/>
    </source>
</evidence>
<dbReference type="STRING" id="51028.A0A0N4VN88"/>
<keyword evidence="1" id="KW-0175">Coiled coil</keyword>
<feature type="coiled-coil region" evidence="1">
    <location>
        <begin position="73"/>
        <end position="107"/>
    </location>
</feature>
<feature type="region of interest" description="Disordered" evidence="2">
    <location>
        <begin position="664"/>
        <end position="690"/>
    </location>
</feature>
<feature type="coiled-coil region" evidence="1">
    <location>
        <begin position="459"/>
        <end position="572"/>
    </location>
</feature>
<sequence>MKVEEDRTLLLDTVRRFQIAANRAITFNTFQEDIRVTEEGIPESVPFPPSAEFPETVIRPSSTVINIGETLDIKQLETTLQTLINRIERLEKERNDYQQAFNRLKRKSTSTTIITKQDNRFKSLEDSIGETEERRALEARLESTKQLLRSQEEVLKQRDEERQQMKSKIVAAELEARSKEAQLRHLNEQVKNLRAELDSVYGDARKLREQQETWEATKFKLETQARNQENEIQRLNLLVGNFESEKEHLNERIKELASQLRLNEIKYSDAKEDIERLRKELARAESVENELRRTVEQNAKIAVEYNILRDQMAATQNELQNANMRKQQLENELISMRSEVREYKQRIQDLNLRVTELQRQLQDAHNEKNRLEDRIRNLEDNLSKHKSNERDLRQQLDVANNERKMLQKELEELRARIAKLDEDKRRVSQLFEVTKRERTTFIKKVEMLESEKRRTDEAIRETALQREAIEKSLNAMERENKELYRNCAKLQQQIAQLEMENGSRIMDLTSRQREEQEKQIQRMQAEKIQIERMIEARERNQQNRIKQLEKQIAIMREQLDNERRRRRDYADRTLACELGRLGNFSGLRSVNIHSAGLPPVDTSDLFSGSRYVRTTFASNPLTPPVGSSTPTHTSYINRLETSYSLRDTEPLREPFVTPAYSFQEHPTVPRTTIEQERYETLEPSKEVEGK</sequence>
<accession>A0A0N4VN88</accession>
<protein>
    <submittedName>
        <fullName evidence="3 5">Uncharacterized protein</fullName>
    </submittedName>
</protein>
<name>A0A0N4VN88_ENTVE</name>
<dbReference type="Proteomes" id="UP000274131">
    <property type="component" value="Unassembled WGS sequence"/>
</dbReference>
<proteinExistence type="predicted"/>
<dbReference type="OrthoDB" id="5835755at2759"/>
<dbReference type="EMBL" id="UXUI01012422">
    <property type="protein sequence ID" value="VDD96883.1"/>
    <property type="molecule type" value="Genomic_DNA"/>
</dbReference>
<evidence type="ECO:0000256" key="2">
    <source>
        <dbReference type="SAM" id="MobiDB-lite"/>
    </source>
</evidence>
<gene>
    <name evidence="3" type="ORF">EVEC_LOCUS11634</name>
</gene>
<feature type="coiled-coil region" evidence="1">
    <location>
        <begin position="134"/>
        <end position="430"/>
    </location>
</feature>
<reference evidence="3 4" key="2">
    <citation type="submission" date="2018-10" db="EMBL/GenBank/DDBJ databases">
        <authorList>
            <consortium name="Pathogen Informatics"/>
        </authorList>
    </citation>
    <scope>NUCLEOTIDE SEQUENCE [LARGE SCALE GENOMIC DNA]</scope>
</reference>
<dbReference type="AlphaFoldDB" id="A0A0N4VN88"/>
<reference evidence="5" key="1">
    <citation type="submission" date="2017-02" db="UniProtKB">
        <authorList>
            <consortium name="WormBaseParasite"/>
        </authorList>
    </citation>
    <scope>IDENTIFICATION</scope>
</reference>
<dbReference type="Gene3D" id="1.10.287.1490">
    <property type="match status" value="1"/>
</dbReference>
<evidence type="ECO:0000256" key="1">
    <source>
        <dbReference type="SAM" id="Coils"/>
    </source>
</evidence>
<evidence type="ECO:0000313" key="5">
    <source>
        <dbReference type="WBParaSite" id="EVEC_0001243401-mRNA-1"/>
    </source>
</evidence>